<dbReference type="STRING" id="144197.ENSSPAP00000024145"/>
<dbReference type="Ensembl" id="ENSSPAT00000024545.1">
    <property type="protein sequence ID" value="ENSSPAP00000024145.1"/>
    <property type="gene ID" value="ENSSPAG00000018241.1"/>
</dbReference>
<reference evidence="2" key="1">
    <citation type="submission" date="2023-09" db="UniProtKB">
        <authorList>
            <consortium name="Ensembl"/>
        </authorList>
    </citation>
    <scope>IDENTIFICATION</scope>
</reference>
<accession>A0A3B5ATE7</accession>
<evidence type="ECO:0000313" key="2">
    <source>
        <dbReference type="Ensembl" id="ENSSPAP00000024145.1"/>
    </source>
</evidence>
<dbReference type="Gene3D" id="3.40.50.12690">
    <property type="match status" value="1"/>
</dbReference>
<feature type="compositionally biased region" description="Low complexity" evidence="1">
    <location>
        <begin position="26"/>
        <end position="65"/>
    </location>
</feature>
<organism evidence="2">
    <name type="scientific">Stegastes partitus</name>
    <name type="common">bicolor damselfish</name>
    <dbReference type="NCBI Taxonomy" id="144197"/>
    <lineage>
        <taxon>Eukaryota</taxon>
        <taxon>Metazoa</taxon>
        <taxon>Chordata</taxon>
        <taxon>Craniata</taxon>
        <taxon>Vertebrata</taxon>
        <taxon>Euteleostomi</taxon>
        <taxon>Actinopterygii</taxon>
        <taxon>Neopterygii</taxon>
        <taxon>Teleostei</taxon>
        <taxon>Neoteleostei</taxon>
        <taxon>Acanthomorphata</taxon>
        <taxon>Ovalentaria</taxon>
        <taxon>Pomacentridae</taxon>
        <taxon>Stegastes</taxon>
    </lineage>
</organism>
<feature type="region of interest" description="Disordered" evidence="1">
    <location>
        <begin position="1"/>
        <end position="77"/>
    </location>
</feature>
<protein>
    <submittedName>
        <fullName evidence="2">Uncharacterized protein</fullName>
    </submittedName>
</protein>
<proteinExistence type="predicted"/>
<dbReference type="AlphaFoldDB" id="A0A3B5ATE7"/>
<sequence>QASALPGPSRPRPYQAQVYQPPPGLGPTRPRSTRPRSTTLQRTGTSTAPAPAPAPARRSTAADSSVAGPPHLPPRPLFSPTALIVGDSIVRNVRFFTTRCFPGATVASLLDKLPGCCGPSHPPYAAWSSTWARRQSERTKKDFMDLFALLESCGKSVFISGPYRLQTPQLEHLVSITPAQLTTWFLLTIVTSSGPDGLHPSRLGSSVLTGNIHYSLQSAPRE</sequence>
<name>A0A3B5ATE7_9TELE</name>
<evidence type="ECO:0000256" key="1">
    <source>
        <dbReference type="SAM" id="MobiDB-lite"/>
    </source>
</evidence>
<dbReference type="GeneTree" id="ENSGT01140000282678"/>